<dbReference type="Proteomes" id="UP000235363">
    <property type="component" value="Unassembled WGS sequence"/>
</dbReference>
<accession>A0A2N6T0Y6</accession>
<dbReference type="AlphaFoldDB" id="A0A2N6T0Y6"/>
<dbReference type="Gene3D" id="2.60.120.10">
    <property type="entry name" value="Jelly Rolls"/>
    <property type="match status" value="1"/>
</dbReference>
<feature type="site" description="Participates in a stacking interaction with the thymidine ring of dTDP-4-oxo-6-deoxyglucose" evidence="3">
    <location>
        <position position="145"/>
    </location>
</feature>
<feature type="active site" description="Proton donor" evidence="2">
    <location>
        <position position="139"/>
    </location>
</feature>
<dbReference type="Pfam" id="PF00908">
    <property type="entry name" value="dTDP_sugar_isom"/>
    <property type="match status" value="1"/>
</dbReference>
<dbReference type="CDD" id="cd00438">
    <property type="entry name" value="cupin_RmlC"/>
    <property type="match status" value="1"/>
</dbReference>
<dbReference type="InterPro" id="IPR014710">
    <property type="entry name" value="RmlC-like_jellyroll"/>
</dbReference>
<sequence>MTQGTDKATFHPTAIPGVHGFEPIIHGDARGSFHEWFKADAFIDATGYPFIPEQANMSVSAAGVVRGLHFADVPPGQAKLITCPAGRVLDVIVDVRRGSPTFGEVLTVELEAGSRRAVHVPVGVAHGFVSLADDSVLTYLTSTGYDPEIERAVSILDPELGIDVEGILAGAGEGGEVGVVKPILSGKDAAAPTIADFESAGGALPDWDDCRAMENDLRDEWAMANEDAGEA</sequence>
<dbReference type="EMBL" id="PNHF01000004">
    <property type="protein sequence ID" value="PMC62994.1"/>
    <property type="molecule type" value="Genomic_DNA"/>
</dbReference>
<reference evidence="4 5" key="1">
    <citation type="submission" date="2017-09" db="EMBL/GenBank/DDBJ databases">
        <title>Bacterial strain isolated from the female urinary microbiota.</title>
        <authorList>
            <person name="Thomas-White K."/>
            <person name="Kumar N."/>
            <person name="Forster S."/>
            <person name="Putonti C."/>
            <person name="Lawley T."/>
            <person name="Wolfe A.J."/>
        </authorList>
    </citation>
    <scope>NUCLEOTIDE SEQUENCE [LARGE SCALE GENOMIC DNA]</scope>
    <source>
        <strain evidence="4 5">UMB0908</strain>
    </source>
</reference>
<protein>
    <submittedName>
        <fullName evidence="4">dTDP-4-dehydrorhamnose 3,5-epimerase</fullName>
    </submittedName>
</protein>
<dbReference type="GO" id="GO:0008830">
    <property type="term" value="F:dTDP-4-dehydrorhamnose 3,5-epimerase activity"/>
    <property type="evidence" value="ECO:0007669"/>
    <property type="project" value="InterPro"/>
</dbReference>
<proteinExistence type="inferred from homology"/>
<evidence type="ECO:0000313" key="5">
    <source>
        <dbReference type="Proteomes" id="UP000235363"/>
    </source>
</evidence>
<organism evidence="4 5">
    <name type="scientific">Corynebacterium xerosis</name>
    <dbReference type="NCBI Taxonomy" id="1725"/>
    <lineage>
        <taxon>Bacteria</taxon>
        <taxon>Bacillati</taxon>
        <taxon>Actinomycetota</taxon>
        <taxon>Actinomycetes</taxon>
        <taxon>Mycobacteriales</taxon>
        <taxon>Corynebacteriaceae</taxon>
        <taxon>Corynebacterium</taxon>
    </lineage>
</organism>
<dbReference type="STRING" id="1725.WU86_09725"/>
<evidence type="ECO:0000256" key="1">
    <source>
        <dbReference type="ARBA" id="ARBA00010154"/>
    </source>
</evidence>
<dbReference type="GO" id="GO:0019305">
    <property type="term" value="P:dTDP-rhamnose biosynthetic process"/>
    <property type="evidence" value="ECO:0007669"/>
    <property type="project" value="TreeGrafter"/>
</dbReference>
<dbReference type="SUPFAM" id="SSF51182">
    <property type="entry name" value="RmlC-like cupins"/>
    <property type="match status" value="1"/>
</dbReference>
<evidence type="ECO:0000256" key="3">
    <source>
        <dbReference type="PIRSR" id="PIRSR600888-3"/>
    </source>
</evidence>
<dbReference type="PANTHER" id="PTHR21047:SF2">
    <property type="entry name" value="THYMIDINE DIPHOSPHO-4-KETO-RHAMNOSE 3,5-EPIMERASE"/>
    <property type="match status" value="1"/>
</dbReference>
<feature type="active site" description="Proton acceptor" evidence="2">
    <location>
        <position position="69"/>
    </location>
</feature>
<evidence type="ECO:0000313" key="4">
    <source>
        <dbReference type="EMBL" id="PMC62994.1"/>
    </source>
</evidence>
<comment type="similarity">
    <text evidence="1">Belongs to the dTDP-4-dehydrorhamnose 3,5-epimerase family.</text>
</comment>
<name>A0A2N6T0Y6_9CORY</name>
<gene>
    <name evidence="4" type="ORF">CJ204_02895</name>
</gene>
<evidence type="ECO:0000256" key="2">
    <source>
        <dbReference type="PIRSR" id="PIRSR600888-1"/>
    </source>
</evidence>
<dbReference type="GO" id="GO:0000271">
    <property type="term" value="P:polysaccharide biosynthetic process"/>
    <property type="evidence" value="ECO:0007669"/>
    <property type="project" value="TreeGrafter"/>
</dbReference>
<dbReference type="InterPro" id="IPR011051">
    <property type="entry name" value="RmlC_Cupin_sf"/>
</dbReference>
<comment type="caution">
    <text evidence="4">The sequence shown here is derived from an EMBL/GenBank/DDBJ whole genome shotgun (WGS) entry which is preliminary data.</text>
</comment>
<dbReference type="GO" id="GO:0005829">
    <property type="term" value="C:cytosol"/>
    <property type="evidence" value="ECO:0007669"/>
    <property type="project" value="TreeGrafter"/>
</dbReference>
<dbReference type="PANTHER" id="PTHR21047">
    <property type="entry name" value="DTDP-6-DEOXY-D-GLUCOSE-3,5 EPIMERASE"/>
    <property type="match status" value="1"/>
</dbReference>
<dbReference type="InterPro" id="IPR000888">
    <property type="entry name" value="RmlC-like"/>
</dbReference>
<dbReference type="RefSeq" id="WP_102212132.1">
    <property type="nucleotide sequence ID" value="NZ_PNHF01000004.1"/>
</dbReference>